<reference evidence="2 3" key="1">
    <citation type="submission" date="2018-08" db="EMBL/GenBank/DDBJ databases">
        <title>Recombination of ecologically and evolutionarily significant loci maintains genetic cohesion in the Pseudomonas syringae species complex.</title>
        <authorList>
            <person name="Dillon M."/>
            <person name="Thakur S."/>
            <person name="Almeida R.N.D."/>
            <person name="Weir B.S."/>
            <person name="Guttman D.S."/>
        </authorList>
    </citation>
    <scope>NUCLEOTIDE SEQUENCE [LARGE SCALE GENOMIC DNA]</scope>
    <source>
        <strain evidence="2 3">88_10</strain>
    </source>
</reference>
<sequence>GGVFWHYAGWNGIGLFIGALLLMALGVALRLARLQPLGARV</sequence>
<dbReference type="AlphaFoldDB" id="A0A3M3B9Q3"/>
<protein>
    <submittedName>
        <fullName evidence="2">Major facilitator super protein</fullName>
    </submittedName>
</protein>
<comment type="caution">
    <text evidence="2">The sequence shown here is derived from an EMBL/GenBank/DDBJ whole genome shotgun (WGS) entry which is preliminary data.</text>
</comment>
<evidence type="ECO:0000256" key="1">
    <source>
        <dbReference type="SAM" id="Phobius"/>
    </source>
</evidence>
<dbReference type="Proteomes" id="UP000282378">
    <property type="component" value="Unassembled WGS sequence"/>
</dbReference>
<evidence type="ECO:0000313" key="2">
    <source>
        <dbReference type="EMBL" id="RMM09408.1"/>
    </source>
</evidence>
<proteinExistence type="predicted"/>
<dbReference type="EMBL" id="RBNL01000096">
    <property type="protein sequence ID" value="RMM09408.1"/>
    <property type="molecule type" value="Genomic_DNA"/>
</dbReference>
<evidence type="ECO:0000313" key="3">
    <source>
        <dbReference type="Proteomes" id="UP000282378"/>
    </source>
</evidence>
<feature type="non-terminal residue" evidence="2">
    <location>
        <position position="1"/>
    </location>
</feature>
<name>A0A3M3B9Q3_PSEYM</name>
<accession>A0A3M3B9Q3</accession>
<keyword evidence="1" id="KW-0472">Membrane</keyword>
<organism evidence="2 3">
    <name type="scientific">Pseudomonas syringae pv. maculicola</name>
    <dbReference type="NCBI Taxonomy" id="59511"/>
    <lineage>
        <taxon>Bacteria</taxon>
        <taxon>Pseudomonadati</taxon>
        <taxon>Pseudomonadota</taxon>
        <taxon>Gammaproteobacteria</taxon>
        <taxon>Pseudomonadales</taxon>
        <taxon>Pseudomonadaceae</taxon>
        <taxon>Pseudomonas</taxon>
    </lineage>
</organism>
<keyword evidence="1" id="KW-1133">Transmembrane helix</keyword>
<feature type="transmembrane region" description="Helical" evidence="1">
    <location>
        <begin position="12"/>
        <end position="32"/>
    </location>
</feature>
<keyword evidence="1" id="KW-0812">Transmembrane</keyword>
<gene>
    <name evidence="2" type="ORF">APX70_02649</name>
</gene>